<accession>A0A5M6CBQ9</accession>
<organism evidence="1 2">
    <name type="scientific">Taibaiella lutea</name>
    <dbReference type="NCBI Taxonomy" id="2608001"/>
    <lineage>
        <taxon>Bacteria</taxon>
        <taxon>Pseudomonadati</taxon>
        <taxon>Bacteroidota</taxon>
        <taxon>Chitinophagia</taxon>
        <taxon>Chitinophagales</taxon>
        <taxon>Chitinophagaceae</taxon>
        <taxon>Taibaiella</taxon>
    </lineage>
</organism>
<dbReference type="Proteomes" id="UP000323632">
    <property type="component" value="Unassembled WGS sequence"/>
</dbReference>
<dbReference type="RefSeq" id="WP_150034180.1">
    <property type="nucleotide sequence ID" value="NZ_VWSH01000004.1"/>
</dbReference>
<dbReference type="AlphaFoldDB" id="A0A5M6CBQ9"/>
<protein>
    <submittedName>
        <fullName evidence="1">Uncharacterized protein</fullName>
    </submittedName>
</protein>
<reference evidence="1 2" key="1">
    <citation type="submission" date="2019-09" db="EMBL/GenBank/DDBJ databases">
        <title>Genome sequence and assembly of Taibaiella sp.</title>
        <authorList>
            <person name="Chhetri G."/>
        </authorList>
    </citation>
    <scope>NUCLEOTIDE SEQUENCE [LARGE SCALE GENOMIC DNA]</scope>
    <source>
        <strain evidence="1 2">KVB11</strain>
    </source>
</reference>
<name>A0A5M6CBQ9_9BACT</name>
<gene>
    <name evidence="1" type="ORF">F0919_17810</name>
</gene>
<dbReference type="EMBL" id="VWSH01000004">
    <property type="protein sequence ID" value="KAA5532638.1"/>
    <property type="molecule type" value="Genomic_DNA"/>
</dbReference>
<sequence>MMTIAKLNEAIRLSLQQENYYSALALALTMPDICGKMEFPKLGSEARSKNWFDKYMRKNYECEIMEKHVVFMTAGDCYALRCSFLHEAKDDIEHQRASDTLKRFQFTTLGIHRIKTDEILNLNVSNFCLEICAAVDEWIDGVSSDNEIMERTNLLLTIKDSTYSPIPFVTIGNK</sequence>
<comment type="caution">
    <text evidence="1">The sequence shown here is derived from an EMBL/GenBank/DDBJ whole genome shotgun (WGS) entry which is preliminary data.</text>
</comment>
<evidence type="ECO:0000313" key="1">
    <source>
        <dbReference type="EMBL" id="KAA5532638.1"/>
    </source>
</evidence>
<proteinExistence type="predicted"/>
<evidence type="ECO:0000313" key="2">
    <source>
        <dbReference type="Proteomes" id="UP000323632"/>
    </source>
</evidence>
<keyword evidence="2" id="KW-1185">Reference proteome</keyword>